<dbReference type="EMBL" id="FWEV01000301">
    <property type="protein sequence ID" value="SLM32086.1"/>
    <property type="molecule type" value="Genomic_DNA"/>
</dbReference>
<protein>
    <submittedName>
        <fullName evidence="1">Uncharacterized protein</fullName>
    </submittedName>
</protein>
<reference evidence="1 2" key="1">
    <citation type="submission" date="2017-03" db="EMBL/GenBank/DDBJ databases">
        <authorList>
            <person name="Afonso C.L."/>
            <person name="Miller P.J."/>
            <person name="Scott M.A."/>
            <person name="Spackman E."/>
            <person name="Goraichik I."/>
            <person name="Dimitrov K.M."/>
            <person name="Suarez D.L."/>
            <person name="Swayne D.E."/>
        </authorList>
    </citation>
    <scope>NUCLEOTIDE SEQUENCE [LARGE SCALE GENOMIC DNA]</scope>
    <source>
        <strain evidence="1">PRJEB14757</strain>
    </source>
</reference>
<proteinExistence type="predicted"/>
<sequence length="56" mass="6808">MISRHNIILHEIFHRKLKKWLLLPQSQKERLTLFQTEKMTFFQTEEINPSSLSQVI</sequence>
<organism evidence="1 2">
    <name type="scientific">Desulfamplus magnetovallimortis</name>
    <dbReference type="NCBI Taxonomy" id="1246637"/>
    <lineage>
        <taxon>Bacteria</taxon>
        <taxon>Pseudomonadati</taxon>
        <taxon>Thermodesulfobacteriota</taxon>
        <taxon>Desulfobacteria</taxon>
        <taxon>Desulfobacterales</taxon>
        <taxon>Desulfobacteraceae</taxon>
        <taxon>Desulfamplus</taxon>
    </lineage>
</organism>
<gene>
    <name evidence="1" type="ORF">MTBBW1_580003</name>
</gene>
<accession>A0A1W1HI13</accession>
<dbReference type="Proteomes" id="UP000191931">
    <property type="component" value="Unassembled WGS sequence"/>
</dbReference>
<dbReference type="AlphaFoldDB" id="A0A1W1HI13"/>
<name>A0A1W1HI13_9BACT</name>
<evidence type="ECO:0000313" key="1">
    <source>
        <dbReference type="EMBL" id="SLM32086.1"/>
    </source>
</evidence>
<evidence type="ECO:0000313" key="2">
    <source>
        <dbReference type="Proteomes" id="UP000191931"/>
    </source>
</evidence>
<keyword evidence="2" id="KW-1185">Reference proteome</keyword>